<sequence length="75" mass="8560">MSKFTTALLFNLFVYFTYAIIDKLFTFLHFYSNAKLGESLSVIPTTSDIVLIILNVLLSSLLSVYLLYKIKANML</sequence>
<keyword evidence="1" id="KW-0812">Transmembrane</keyword>
<dbReference type="AlphaFoldDB" id="A0A1W1BR81"/>
<protein>
    <submittedName>
        <fullName evidence="2">Uncharacterized protein</fullName>
    </submittedName>
</protein>
<feature type="transmembrane region" description="Helical" evidence="1">
    <location>
        <begin position="49"/>
        <end position="68"/>
    </location>
</feature>
<evidence type="ECO:0000313" key="2">
    <source>
        <dbReference type="EMBL" id="SFV55985.1"/>
    </source>
</evidence>
<keyword evidence="1" id="KW-0472">Membrane</keyword>
<name>A0A1W1BR81_9ZZZZ</name>
<proteinExistence type="predicted"/>
<keyword evidence="1" id="KW-1133">Transmembrane helix</keyword>
<reference evidence="2" key="1">
    <citation type="submission" date="2016-10" db="EMBL/GenBank/DDBJ databases">
        <authorList>
            <person name="de Groot N.N."/>
        </authorList>
    </citation>
    <scope>NUCLEOTIDE SEQUENCE</scope>
</reference>
<dbReference type="EMBL" id="FPHD01000034">
    <property type="protein sequence ID" value="SFV55985.1"/>
    <property type="molecule type" value="Genomic_DNA"/>
</dbReference>
<accession>A0A1W1BR81</accession>
<organism evidence="2">
    <name type="scientific">hydrothermal vent metagenome</name>
    <dbReference type="NCBI Taxonomy" id="652676"/>
    <lineage>
        <taxon>unclassified sequences</taxon>
        <taxon>metagenomes</taxon>
        <taxon>ecological metagenomes</taxon>
    </lineage>
</organism>
<gene>
    <name evidence="2" type="ORF">MNB_SV-8-686</name>
</gene>
<evidence type="ECO:0000256" key="1">
    <source>
        <dbReference type="SAM" id="Phobius"/>
    </source>
</evidence>